<dbReference type="EMBL" id="JABFUD020000021">
    <property type="protein sequence ID" value="KAI5063550.1"/>
    <property type="molecule type" value="Genomic_DNA"/>
</dbReference>
<sequence length="146" mass="16588">MQEWAPISVQFKEANSRLFTSFHKDLIPGLMLISGVSLPLRMSPEEGIELLLKVPFSQEVIAHYGAQIVSQAQPLIDMYKALFELLPSTPQVVFVEQDMPNPETEITVSQKEADKIQAVHNKARDAIQIFVKFHRLRSRIRKGTAF</sequence>
<name>A0A9D4Z774_ADICA</name>
<organism evidence="1 2">
    <name type="scientific">Adiantum capillus-veneris</name>
    <name type="common">Maidenhair fern</name>
    <dbReference type="NCBI Taxonomy" id="13818"/>
    <lineage>
        <taxon>Eukaryota</taxon>
        <taxon>Viridiplantae</taxon>
        <taxon>Streptophyta</taxon>
        <taxon>Embryophyta</taxon>
        <taxon>Tracheophyta</taxon>
        <taxon>Polypodiopsida</taxon>
        <taxon>Polypodiidae</taxon>
        <taxon>Polypodiales</taxon>
        <taxon>Pteridineae</taxon>
        <taxon>Pteridaceae</taxon>
        <taxon>Vittarioideae</taxon>
        <taxon>Adiantum</taxon>
    </lineage>
</organism>
<comment type="caution">
    <text evidence="1">The sequence shown here is derived from an EMBL/GenBank/DDBJ whole genome shotgun (WGS) entry which is preliminary data.</text>
</comment>
<dbReference type="AlphaFoldDB" id="A0A9D4Z774"/>
<evidence type="ECO:0000313" key="1">
    <source>
        <dbReference type="EMBL" id="KAI5063550.1"/>
    </source>
</evidence>
<keyword evidence="2" id="KW-1185">Reference proteome</keyword>
<proteinExistence type="predicted"/>
<dbReference type="Proteomes" id="UP000886520">
    <property type="component" value="Chromosome 21"/>
</dbReference>
<accession>A0A9D4Z774</accession>
<gene>
    <name evidence="1" type="ORF">GOP47_0022097</name>
</gene>
<reference evidence="1" key="1">
    <citation type="submission" date="2021-01" db="EMBL/GenBank/DDBJ databases">
        <title>Adiantum capillus-veneris genome.</title>
        <authorList>
            <person name="Fang Y."/>
            <person name="Liao Q."/>
        </authorList>
    </citation>
    <scope>NUCLEOTIDE SEQUENCE</scope>
    <source>
        <strain evidence="1">H3</strain>
        <tissue evidence="1">Leaf</tissue>
    </source>
</reference>
<evidence type="ECO:0000313" key="2">
    <source>
        <dbReference type="Proteomes" id="UP000886520"/>
    </source>
</evidence>
<protein>
    <submittedName>
        <fullName evidence="1">Uncharacterized protein</fullName>
    </submittedName>
</protein>